<dbReference type="EMBL" id="DF968180">
    <property type="protein sequence ID" value="GAP39951.1"/>
    <property type="molecule type" value="Genomic_DNA"/>
</dbReference>
<evidence type="ECO:0000256" key="1">
    <source>
        <dbReference type="SAM" id="Phobius"/>
    </source>
</evidence>
<dbReference type="AlphaFoldDB" id="A0A0K8PBD4"/>
<keyword evidence="3" id="KW-1185">Reference proteome</keyword>
<dbReference type="Proteomes" id="UP000053370">
    <property type="component" value="Unassembled WGS sequence"/>
</dbReference>
<keyword evidence="1" id="KW-0472">Membrane</keyword>
<accession>A0A0K8PBD4</accession>
<keyword evidence="1" id="KW-0812">Transmembrane</keyword>
<dbReference type="STRING" id="1678840.ATC1_12490"/>
<feature type="transmembrane region" description="Helical" evidence="1">
    <location>
        <begin position="12"/>
        <end position="30"/>
    </location>
</feature>
<organism evidence="2">
    <name type="scientific">Flexilinea flocculi</name>
    <dbReference type="NCBI Taxonomy" id="1678840"/>
    <lineage>
        <taxon>Bacteria</taxon>
        <taxon>Bacillati</taxon>
        <taxon>Chloroflexota</taxon>
        <taxon>Anaerolineae</taxon>
        <taxon>Anaerolineales</taxon>
        <taxon>Anaerolineaceae</taxon>
        <taxon>Flexilinea</taxon>
    </lineage>
</organism>
<reference evidence="2" key="1">
    <citation type="journal article" date="2015" name="Genome Announc.">
        <title>Draft Genome Sequence of Anaerolineae Strain TC1, a Novel Isolate from a Methanogenic Wastewater Treatment System.</title>
        <authorList>
            <person name="Matsuura N."/>
            <person name="Tourlousse D.M."/>
            <person name="Sun L."/>
            <person name="Toyonaga M."/>
            <person name="Kuroda K."/>
            <person name="Ohashi A."/>
            <person name="Cruz R."/>
            <person name="Yamaguchi T."/>
            <person name="Sekiguchi Y."/>
        </authorList>
    </citation>
    <scope>NUCLEOTIDE SEQUENCE [LARGE SCALE GENOMIC DNA]</scope>
    <source>
        <strain evidence="2">TC1</strain>
    </source>
</reference>
<evidence type="ECO:0000313" key="3">
    <source>
        <dbReference type="Proteomes" id="UP000053370"/>
    </source>
</evidence>
<evidence type="ECO:0000313" key="2">
    <source>
        <dbReference type="EMBL" id="GAP39951.1"/>
    </source>
</evidence>
<keyword evidence="1" id="KW-1133">Transmembrane helix</keyword>
<name>A0A0K8PBD4_9CHLR</name>
<proteinExistence type="predicted"/>
<protein>
    <submittedName>
        <fullName evidence="2">Uncharacterized protein</fullName>
    </submittedName>
</protein>
<sequence length="129" mass="14646">MAGINVKKNNQAISLSILMIVLITLLIFFIGKSKKDQQPFGLGDYSNTDLNALMSEYETSQSNESLVEFLSALCFKAKVQGDESVIPLIERYGTELFDRAREEKADLQSIDSEERMLELIRWIKMYGAK</sequence>
<gene>
    <name evidence="2" type="ORF">ATC1_12490</name>
</gene>